<keyword evidence="6 12" id="KW-0028">Amino-acid biosynthesis</keyword>
<dbReference type="PRINTS" id="PR00146">
    <property type="entry name" value="DHPICSNTHASE"/>
</dbReference>
<evidence type="ECO:0000256" key="1">
    <source>
        <dbReference type="ARBA" id="ARBA00003294"/>
    </source>
</evidence>
<dbReference type="RefSeq" id="WP_081197566.1">
    <property type="nucleotide sequence ID" value="NZ_FOCZ01000011.1"/>
</dbReference>
<dbReference type="GO" id="GO:0005829">
    <property type="term" value="C:cytosol"/>
    <property type="evidence" value="ECO:0007669"/>
    <property type="project" value="TreeGrafter"/>
</dbReference>
<evidence type="ECO:0000256" key="6">
    <source>
        <dbReference type="ARBA" id="ARBA00022605"/>
    </source>
</evidence>
<dbReference type="InterPro" id="IPR002220">
    <property type="entry name" value="DapA-like"/>
</dbReference>
<protein>
    <recommendedName>
        <fullName evidence="4 12">4-hydroxy-tetrahydrodipicolinate synthase</fullName>
        <shortName evidence="12">HTPA synthase</shortName>
        <ecNumber evidence="4 12">4.3.3.7</ecNumber>
    </recommendedName>
</protein>
<dbReference type="NCBIfam" id="TIGR00674">
    <property type="entry name" value="dapA"/>
    <property type="match status" value="1"/>
</dbReference>
<dbReference type="InterPro" id="IPR005263">
    <property type="entry name" value="DapA"/>
</dbReference>
<evidence type="ECO:0000256" key="14">
    <source>
        <dbReference type="PIRSR" id="PIRSR001365-1"/>
    </source>
</evidence>
<sequence>MSLRQSLYGTGVALVTPFKSNTEVDLDALSKVIDHVIDGGTEYVVTLGTTGETPTLSKEEKIAIVRFTYEKVNNRVPVVVGIGGNNTAELIKELETFPLDKATAVLSASPYYNKPSQEGIFQHYKALAAASPKPILLYNVPGRTGRNMTAATTLRLANEVANIGGIKEASGDMAQCMQILRDRPENFLVVSGDDALVLPQIACGMDGVISVAANAFPKQFTHMVRQCLKGDFKAAKSLNDVLIQAYELMFAENNPAGVKAFMADLNLLENALRLPMLPLSEGLHEQVKAFLKNN</sequence>
<dbReference type="PANTHER" id="PTHR12128:SF66">
    <property type="entry name" value="4-HYDROXY-2-OXOGLUTARATE ALDOLASE, MITOCHONDRIAL"/>
    <property type="match status" value="1"/>
</dbReference>
<keyword evidence="5 12" id="KW-0963">Cytoplasm</keyword>
<gene>
    <name evidence="12" type="primary">dapA</name>
    <name evidence="16" type="ORF">A4H97_22480</name>
</gene>
<dbReference type="GO" id="GO:0019877">
    <property type="term" value="P:diaminopimelate biosynthetic process"/>
    <property type="evidence" value="ECO:0007669"/>
    <property type="project" value="UniProtKB-UniRule"/>
</dbReference>
<evidence type="ECO:0000256" key="4">
    <source>
        <dbReference type="ARBA" id="ARBA00012086"/>
    </source>
</evidence>
<dbReference type="SUPFAM" id="SSF51569">
    <property type="entry name" value="Aldolase"/>
    <property type="match status" value="1"/>
</dbReference>
<dbReference type="STRING" id="354355.SAMN05660816_05213"/>
<feature type="active site" description="Proton donor/acceptor" evidence="12 14">
    <location>
        <position position="138"/>
    </location>
</feature>
<dbReference type="Gene3D" id="3.20.20.70">
    <property type="entry name" value="Aldolase class I"/>
    <property type="match status" value="1"/>
</dbReference>
<evidence type="ECO:0000256" key="10">
    <source>
        <dbReference type="ARBA" id="ARBA00023270"/>
    </source>
</evidence>
<keyword evidence="7 12" id="KW-0220">Diaminopimelate biosynthesis</keyword>
<keyword evidence="17" id="KW-1185">Reference proteome</keyword>
<dbReference type="SMART" id="SM01130">
    <property type="entry name" value="DHDPS"/>
    <property type="match status" value="1"/>
</dbReference>
<accession>A0A1V9F7L5</accession>
<dbReference type="CDD" id="cd00950">
    <property type="entry name" value="DHDPS"/>
    <property type="match status" value="1"/>
</dbReference>
<evidence type="ECO:0000256" key="8">
    <source>
        <dbReference type="ARBA" id="ARBA00023154"/>
    </source>
</evidence>
<proteinExistence type="inferred from homology"/>
<comment type="caution">
    <text evidence="16">The sequence shown here is derived from an EMBL/GenBank/DDBJ whole genome shotgun (WGS) entry which is preliminary data.</text>
</comment>
<keyword evidence="9 12" id="KW-0456">Lyase</keyword>
<feature type="active site" description="Schiff-base intermediate with substrate" evidence="12 14">
    <location>
        <position position="167"/>
    </location>
</feature>
<dbReference type="InterPro" id="IPR013785">
    <property type="entry name" value="Aldolase_TIM"/>
</dbReference>
<dbReference type="PIRSF" id="PIRSF001365">
    <property type="entry name" value="DHDPS"/>
    <property type="match status" value="1"/>
</dbReference>
<evidence type="ECO:0000256" key="15">
    <source>
        <dbReference type="PIRSR" id="PIRSR001365-2"/>
    </source>
</evidence>
<dbReference type="EMBL" id="LVXG01000004">
    <property type="protein sequence ID" value="OQP54261.1"/>
    <property type="molecule type" value="Genomic_DNA"/>
</dbReference>
<organism evidence="16 17">
    <name type="scientific">Niastella yeongjuensis</name>
    <dbReference type="NCBI Taxonomy" id="354355"/>
    <lineage>
        <taxon>Bacteria</taxon>
        <taxon>Pseudomonadati</taxon>
        <taxon>Bacteroidota</taxon>
        <taxon>Chitinophagia</taxon>
        <taxon>Chitinophagales</taxon>
        <taxon>Chitinophagaceae</taxon>
        <taxon>Niastella</taxon>
    </lineage>
</organism>
<evidence type="ECO:0000256" key="3">
    <source>
        <dbReference type="ARBA" id="ARBA00007592"/>
    </source>
</evidence>
<keyword evidence="10 12" id="KW-0704">Schiff base</keyword>
<dbReference type="UniPathway" id="UPA00034">
    <property type="reaction ID" value="UER00017"/>
</dbReference>
<feature type="binding site" evidence="12 15">
    <location>
        <position position="209"/>
    </location>
    <ligand>
        <name>pyruvate</name>
        <dbReference type="ChEBI" id="CHEBI:15361"/>
    </ligand>
</feature>
<dbReference type="PROSITE" id="PS00666">
    <property type="entry name" value="DHDPS_2"/>
    <property type="match status" value="1"/>
</dbReference>
<comment type="subunit">
    <text evidence="12">Homotetramer; dimer of dimers.</text>
</comment>
<dbReference type="Pfam" id="PF00701">
    <property type="entry name" value="DHDPS"/>
    <property type="match status" value="1"/>
</dbReference>
<reference evidence="17" key="1">
    <citation type="submission" date="2016-04" db="EMBL/GenBank/DDBJ databases">
        <authorList>
            <person name="Chen L."/>
            <person name="Zhuang W."/>
            <person name="Wang G."/>
        </authorList>
    </citation>
    <scope>NUCLEOTIDE SEQUENCE [LARGE SCALE GENOMIC DNA]</scope>
    <source>
        <strain evidence="17">17621</strain>
    </source>
</reference>
<name>A0A1V9F7L5_9BACT</name>
<dbReference type="PANTHER" id="PTHR12128">
    <property type="entry name" value="DIHYDRODIPICOLINATE SYNTHASE"/>
    <property type="match status" value="1"/>
</dbReference>
<dbReference type="OrthoDB" id="9782828at2"/>
<comment type="pathway">
    <text evidence="2 12">Amino-acid biosynthesis; L-lysine biosynthesis via DAP pathway; (S)-tetrahydrodipicolinate from L-aspartate: step 3/4.</text>
</comment>
<evidence type="ECO:0000256" key="7">
    <source>
        <dbReference type="ARBA" id="ARBA00022915"/>
    </source>
</evidence>
<dbReference type="Proteomes" id="UP000192610">
    <property type="component" value="Unassembled WGS sequence"/>
</dbReference>
<dbReference type="GO" id="GO:0009089">
    <property type="term" value="P:lysine biosynthetic process via diaminopimelate"/>
    <property type="evidence" value="ECO:0007669"/>
    <property type="project" value="UniProtKB-UniRule"/>
</dbReference>
<evidence type="ECO:0000256" key="13">
    <source>
        <dbReference type="PIRNR" id="PIRNR001365"/>
    </source>
</evidence>
<comment type="subcellular location">
    <subcellularLocation>
        <location evidence="12">Cytoplasm</location>
    </subcellularLocation>
</comment>
<evidence type="ECO:0000256" key="9">
    <source>
        <dbReference type="ARBA" id="ARBA00023239"/>
    </source>
</evidence>
<comment type="similarity">
    <text evidence="3 12 13">Belongs to the DapA family.</text>
</comment>
<comment type="function">
    <text evidence="1 12">Catalyzes the condensation of (S)-aspartate-beta-semialdehyde [(S)-ASA] and pyruvate to 4-hydroxy-tetrahydrodipicolinate (HTPA).</text>
</comment>
<evidence type="ECO:0000256" key="12">
    <source>
        <dbReference type="HAMAP-Rule" id="MF_00418"/>
    </source>
</evidence>
<comment type="caution">
    <text evidence="12">Was originally thought to be a dihydrodipicolinate synthase (DHDPS), catalyzing the condensation of (S)-aspartate-beta-semialdehyde [(S)-ASA] and pyruvate to dihydrodipicolinate (DHDP). However, it was shown in E.coli that the product of the enzymatic reaction is not dihydrodipicolinate but in fact (4S)-4-hydroxy-2,3,4,5-tetrahydro-(2S)-dipicolinic acid (HTPA), and that the consecutive dehydration reaction leading to DHDP is not spontaneous but catalyzed by DapB.</text>
</comment>
<evidence type="ECO:0000313" key="17">
    <source>
        <dbReference type="Proteomes" id="UP000192610"/>
    </source>
</evidence>
<evidence type="ECO:0000256" key="11">
    <source>
        <dbReference type="ARBA" id="ARBA00047836"/>
    </source>
</evidence>
<keyword evidence="8 12" id="KW-0457">Lysine biosynthesis</keyword>
<comment type="catalytic activity">
    <reaction evidence="11 12">
        <text>L-aspartate 4-semialdehyde + pyruvate = (2S,4S)-4-hydroxy-2,3,4,5-tetrahydrodipicolinate + H2O + H(+)</text>
        <dbReference type="Rhea" id="RHEA:34171"/>
        <dbReference type="ChEBI" id="CHEBI:15361"/>
        <dbReference type="ChEBI" id="CHEBI:15377"/>
        <dbReference type="ChEBI" id="CHEBI:15378"/>
        <dbReference type="ChEBI" id="CHEBI:67139"/>
        <dbReference type="ChEBI" id="CHEBI:537519"/>
        <dbReference type="EC" id="4.3.3.7"/>
    </reaction>
</comment>
<feature type="binding site" evidence="12 15">
    <location>
        <position position="50"/>
    </location>
    <ligand>
        <name>pyruvate</name>
        <dbReference type="ChEBI" id="CHEBI:15361"/>
    </ligand>
</feature>
<feature type="site" description="Part of a proton relay during catalysis" evidence="12">
    <location>
        <position position="49"/>
    </location>
</feature>
<dbReference type="EC" id="4.3.3.7" evidence="4 12"/>
<evidence type="ECO:0000256" key="2">
    <source>
        <dbReference type="ARBA" id="ARBA00005120"/>
    </source>
</evidence>
<dbReference type="GO" id="GO:0008840">
    <property type="term" value="F:4-hydroxy-tetrahydrodipicolinate synthase activity"/>
    <property type="evidence" value="ECO:0007669"/>
    <property type="project" value="UniProtKB-UniRule"/>
</dbReference>
<evidence type="ECO:0000256" key="5">
    <source>
        <dbReference type="ARBA" id="ARBA00022490"/>
    </source>
</evidence>
<dbReference type="AlphaFoldDB" id="A0A1V9F7L5"/>
<feature type="site" description="Part of a proton relay during catalysis" evidence="12">
    <location>
        <position position="112"/>
    </location>
</feature>
<evidence type="ECO:0000313" key="16">
    <source>
        <dbReference type="EMBL" id="OQP54261.1"/>
    </source>
</evidence>
<dbReference type="HAMAP" id="MF_00418">
    <property type="entry name" value="DapA"/>
    <property type="match status" value="1"/>
</dbReference>
<dbReference type="InterPro" id="IPR020625">
    <property type="entry name" value="Schiff_base-form_aldolases_AS"/>
</dbReference>